<comment type="caution">
    <text evidence="7">The sequence shown here is derived from an EMBL/GenBank/DDBJ whole genome shotgun (WGS) entry which is preliminary data.</text>
</comment>
<dbReference type="AlphaFoldDB" id="A0ABD1IBF2"/>
<dbReference type="InterPro" id="IPR015300">
    <property type="entry name" value="DNA-bd_pseudobarrel_sf"/>
</dbReference>
<comment type="subcellular location">
    <subcellularLocation>
        <location evidence="1">Nucleus</location>
    </subcellularLocation>
</comment>
<dbReference type="SMART" id="SM01019">
    <property type="entry name" value="B3"/>
    <property type="match status" value="1"/>
</dbReference>
<dbReference type="InterPro" id="IPR003340">
    <property type="entry name" value="B3_DNA-bd"/>
</dbReference>
<dbReference type="GO" id="GO:0003677">
    <property type="term" value="F:DNA binding"/>
    <property type="evidence" value="ECO:0007669"/>
    <property type="project" value="UniProtKB-KW"/>
</dbReference>
<reference evidence="7 8" key="1">
    <citation type="submission" date="2024-06" db="EMBL/GenBank/DDBJ databases">
        <title>A chromosome level genome sequence of Diviner's sage (Salvia divinorum).</title>
        <authorList>
            <person name="Ford S.A."/>
            <person name="Ro D.-K."/>
            <person name="Ness R.W."/>
            <person name="Phillips M.A."/>
        </authorList>
    </citation>
    <scope>NUCLEOTIDE SEQUENCE [LARGE SCALE GENOMIC DNA]</scope>
    <source>
        <strain evidence="7">SAF-2024a</strain>
        <tissue evidence="7">Leaf</tissue>
    </source>
</reference>
<dbReference type="SUPFAM" id="SSF101936">
    <property type="entry name" value="DNA-binding pseudobarrel domain"/>
    <property type="match status" value="1"/>
</dbReference>
<gene>
    <name evidence="7" type="ORF">AAHA92_06957</name>
</gene>
<evidence type="ECO:0000256" key="2">
    <source>
        <dbReference type="ARBA" id="ARBA00023015"/>
    </source>
</evidence>
<evidence type="ECO:0000313" key="7">
    <source>
        <dbReference type="EMBL" id="KAL1564641.1"/>
    </source>
</evidence>
<keyword evidence="2" id="KW-0805">Transcription regulation</keyword>
<keyword evidence="3" id="KW-0238">DNA-binding</keyword>
<dbReference type="CDD" id="cd10017">
    <property type="entry name" value="B3_DNA"/>
    <property type="match status" value="1"/>
</dbReference>
<dbReference type="PROSITE" id="PS50863">
    <property type="entry name" value="B3"/>
    <property type="match status" value="1"/>
</dbReference>
<dbReference type="EMBL" id="JBEAFC010000003">
    <property type="protein sequence ID" value="KAL1564641.1"/>
    <property type="molecule type" value="Genomic_DNA"/>
</dbReference>
<proteinExistence type="predicted"/>
<dbReference type="Pfam" id="PF02362">
    <property type="entry name" value="B3"/>
    <property type="match status" value="1"/>
</dbReference>
<protein>
    <submittedName>
        <fullName evidence="7">B3 domain-containing protein-like protein</fullName>
    </submittedName>
</protein>
<evidence type="ECO:0000313" key="8">
    <source>
        <dbReference type="Proteomes" id="UP001567538"/>
    </source>
</evidence>
<organism evidence="7 8">
    <name type="scientific">Salvia divinorum</name>
    <name type="common">Maria pastora</name>
    <name type="synonym">Diviner's sage</name>
    <dbReference type="NCBI Taxonomy" id="28513"/>
    <lineage>
        <taxon>Eukaryota</taxon>
        <taxon>Viridiplantae</taxon>
        <taxon>Streptophyta</taxon>
        <taxon>Embryophyta</taxon>
        <taxon>Tracheophyta</taxon>
        <taxon>Spermatophyta</taxon>
        <taxon>Magnoliopsida</taxon>
        <taxon>eudicotyledons</taxon>
        <taxon>Gunneridae</taxon>
        <taxon>Pentapetalae</taxon>
        <taxon>asterids</taxon>
        <taxon>lamiids</taxon>
        <taxon>Lamiales</taxon>
        <taxon>Lamiaceae</taxon>
        <taxon>Nepetoideae</taxon>
        <taxon>Mentheae</taxon>
        <taxon>Salviinae</taxon>
        <taxon>Salvia</taxon>
        <taxon>Salvia subgen. Calosphace</taxon>
    </lineage>
</organism>
<feature type="domain" description="TF-B3" evidence="6">
    <location>
        <begin position="21"/>
        <end position="107"/>
    </location>
</feature>
<evidence type="ECO:0000256" key="5">
    <source>
        <dbReference type="ARBA" id="ARBA00023242"/>
    </source>
</evidence>
<dbReference type="GO" id="GO:0005634">
    <property type="term" value="C:nucleus"/>
    <property type="evidence" value="ECO:0007669"/>
    <property type="project" value="UniProtKB-SubCell"/>
</dbReference>
<keyword evidence="8" id="KW-1185">Reference proteome</keyword>
<dbReference type="Gene3D" id="2.40.330.10">
    <property type="entry name" value="DNA-binding pseudobarrel domain"/>
    <property type="match status" value="1"/>
</dbReference>
<name>A0ABD1IBF2_SALDI</name>
<keyword evidence="4" id="KW-0804">Transcription</keyword>
<dbReference type="Proteomes" id="UP001567538">
    <property type="component" value="Unassembled WGS sequence"/>
</dbReference>
<accession>A0ABD1IBF2</accession>
<evidence type="ECO:0000259" key="6">
    <source>
        <dbReference type="PROSITE" id="PS50863"/>
    </source>
</evidence>
<evidence type="ECO:0000256" key="1">
    <source>
        <dbReference type="ARBA" id="ARBA00004123"/>
    </source>
</evidence>
<keyword evidence="5" id="KW-0539">Nucleus</keyword>
<evidence type="ECO:0000256" key="3">
    <source>
        <dbReference type="ARBA" id="ARBA00023125"/>
    </source>
</evidence>
<evidence type="ECO:0000256" key="4">
    <source>
        <dbReference type="ARBA" id="ARBA00023163"/>
    </source>
</evidence>
<sequence length="107" mass="11841">MAQHPQPDPNGNDDIAYPRLPSFLKFFSMIRNADNLRLPPSFVADHGNMIPFECTLVMPNGNSSLVGLLNIASGCHFRTGWAEFVRQNDIRHGDSLVFTLVGPNISC</sequence>